<feature type="transmembrane region" description="Helical" evidence="1">
    <location>
        <begin position="196"/>
        <end position="214"/>
    </location>
</feature>
<proteinExistence type="predicted"/>
<feature type="transmembrane region" description="Helical" evidence="1">
    <location>
        <begin position="168"/>
        <end position="187"/>
    </location>
</feature>
<evidence type="ECO:0000313" key="3">
    <source>
        <dbReference type="EMBL" id="PXW54512.1"/>
    </source>
</evidence>
<evidence type="ECO:0000313" key="4">
    <source>
        <dbReference type="Proteomes" id="UP000248021"/>
    </source>
</evidence>
<dbReference type="Proteomes" id="UP000248021">
    <property type="component" value="Unassembled WGS sequence"/>
</dbReference>
<keyword evidence="1" id="KW-0812">Transmembrane</keyword>
<dbReference type="GO" id="GO:0016020">
    <property type="term" value="C:membrane"/>
    <property type="evidence" value="ECO:0007669"/>
    <property type="project" value="InterPro"/>
</dbReference>
<dbReference type="InterPro" id="IPR000620">
    <property type="entry name" value="EamA_dom"/>
</dbReference>
<sequence length="371" mass="39226">MAASLVLRVRIAVTGLMNVQRAKDGEDVVAEEFVAKDLVAEDLVAEDMVAMAEPSPGAGPSASAPKAVSPPVTGSTLVAIGLGLTAVLGFACIDTSAKWLNQYFDPLQTAWVRYFGSVVFVLALLNPFTRPGVFRTKAPGLQALRSALLLASTALNFFALAYLGLPEVAAIAFSSPLMVALLAGPVLGEWAGPRRLAAILVGFIGVLIVTRPGLGGFQPAALLAIASAFCGAWYTLSTRMLASRDSPETTMVYSGVAGIVVLTPIMPFIWVTPPSALVWLVMAICGLAGALGHWFLILAFRHAPAPVIAPFSYTHLLWVTLFSYLIFNAVPDSYTIAGATIVVASGLYLIHRERVVAQRKRRAATPPEIIP</sequence>
<accession>A0A2V3TYB0</accession>
<feature type="domain" description="EamA" evidence="2">
    <location>
        <begin position="220"/>
        <end position="345"/>
    </location>
</feature>
<keyword evidence="1" id="KW-0472">Membrane</keyword>
<dbReference type="RefSeq" id="WP_245450083.1">
    <property type="nucleotide sequence ID" value="NZ_CAKNFM010000006.1"/>
</dbReference>
<feature type="transmembrane region" description="Helical" evidence="1">
    <location>
        <begin position="141"/>
        <end position="162"/>
    </location>
</feature>
<feature type="transmembrane region" description="Helical" evidence="1">
    <location>
        <begin position="276"/>
        <end position="300"/>
    </location>
</feature>
<dbReference type="InterPro" id="IPR037185">
    <property type="entry name" value="EmrE-like"/>
</dbReference>
<dbReference type="Pfam" id="PF00892">
    <property type="entry name" value="EamA"/>
    <property type="match status" value="2"/>
</dbReference>
<keyword evidence="4" id="KW-1185">Reference proteome</keyword>
<name>A0A2V3TYB0_9HYPH</name>
<feature type="transmembrane region" description="Helical" evidence="1">
    <location>
        <begin position="111"/>
        <end position="129"/>
    </location>
</feature>
<protein>
    <submittedName>
        <fullName evidence="3">Drug/metabolite transporter (DMT)-like permease</fullName>
    </submittedName>
</protein>
<reference evidence="3 4" key="1">
    <citation type="submission" date="2018-05" db="EMBL/GenBank/DDBJ databases">
        <title>Genomic Encyclopedia of Type Strains, Phase IV (KMG-IV): sequencing the most valuable type-strain genomes for metagenomic binning, comparative biology and taxonomic classification.</title>
        <authorList>
            <person name="Goeker M."/>
        </authorList>
    </citation>
    <scope>NUCLEOTIDE SEQUENCE [LARGE SCALE GENOMIC DNA]</scope>
    <source>
        <strain evidence="3 4">DSM 6462</strain>
    </source>
</reference>
<evidence type="ECO:0000259" key="2">
    <source>
        <dbReference type="Pfam" id="PF00892"/>
    </source>
</evidence>
<evidence type="ECO:0000256" key="1">
    <source>
        <dbReference type="SAM" id="Phobius"/>
    </source>
</evidence>
<feature type="transmembrane region" description="Helical" evidence="1">
    <location>
        <begin position="333"/>
        <end position="351"/>
    </location>
</feature>
<dbReference type="PANTHER" id="PTHR22911:SF103">
    <property type="entry name" value="BLR2811 PROTEIN"/>
    <property type="match status" value="1"/>
</dbReference>
<dbReference type="AlphaFoldDB" id="A0A2V3TYB0"/>
<feature type="domain" description="EamA" evidence="2">
    <location>
        <begin position="79"/>
        <end position="210"/>
    </location>
</feature>
<gene>
    <name evidence="3" type="ORF">C7450_11143</name>
</gene>
<feature type="transmembrane region" description="Helical" evidence="1">
    <location>
        <begin position="220"/>
        <end position="238"/>
    </location>
</feature>
<dbReference type="SUPFAM" id="SSF103481">
    <property type="entry name" value="Multidrug resistance efflux transporter EmrE"/>
    <property type="match status" value="2"/>
</dbReference>
<dbReference type="PANTHER" id="PTHR22911">
    <property type="entry name" value="ACYL-MALONYL CONDENSING ENZYME-RELATED"/>
    <property type="match status" value="1"/>
</dbReference>
<organism evidence="3 4">
    <name type="scientific">Chelatococcus asaccharovorans</name>
    <dbReference type="NCBI Taxonomy" id="28210"/>
    <lineage>
        <taxon>Bacteria</taxon>
        <taxon>Pseudomonadati</taxon>
        <taxon>Pseudomonadota</taxon>
        <taxon>Alphaproteobacteria</taxon>
        <taxon>Hyphomicrobiales</taxon>
        <taxon>Chelatococcaceae</taxon>
        <taxon>Chelatococcus</taxon>
    </lineage>
</organism>
<feature type="transmembrane region" description="Helical" evidence="1">
    <location>
        <begin position="250"/>
        <end position="270"/>
    </location>
</feature>
<feature type="transmembrane region" description="Helical" evidence="1">
    <location>
        <begin position="72"/>
        <end position="91"/>
    </location>
</feature>
<feature type="transmembrane region" description="Helical" evidence="1">
    <location>
        <begin position="307"/>
        <end position="327"/>
    </location>
</feature>
<comment type="caution">
    <text evidence="3">The sequence shown here is derived from an EMBL/GenBank/DDBJ whole genome shotgun (WGS) entry which is preliminary data.</text>
</comment>
<dbReference type="EMBL" id="QJJK01000011">
    <property type="protein sequence ID" value="PXW54512.1"/>
    <property type="molecule type" value="Genomic_DNA"/>
</dbReference>
<keyword evidence="1" id="KW-1133">Transmembrane helix</keyword>